<evidence type="ECO:0000256" key="6">
    <source>
        <dbReference type="SAM" id="Phobius"/>
    </source>
</evidence>
<gene>
    <name evidence="8" type="ORF">OEZ85_011864</name>
</gene>
<feature type="domain" description="Glycoside hydrolase family 5" evidence="7">
    <location>
        <begin position="257"/>
        <end position="493"/>
    </location>
</feature>
<name>A0ABY8TRN7_TETOB</name>
<evidence type="ECO:0000256" key="2">
    <source>
        <dbReference type="ARBA" id="ARBA00022801"/>
    </source>
</evidence>
<dbReference type="EMBL" id="CP126210">
    <property type="protein sequence ID" value="WIA11770.1"/>
    <property type="molecule type" value="Genomic_DNA"/>
</dbReference>
<dbReference type="Pfam" id="PF00150">
    <property type="entry name" value="Cellulase"/>
    <property type="match status" value="1"/>
</dbReference>
<keyword evidence="6" id="KW-0472">Membrane</keyword>
<organism evidence="8 9">
    <name type="scientific">Tetradesmus obliquus</name>
    <name type="common">Green alga</name>
    <name type="synonym">Acutodesmus obliquus</name>
    <dbReference type="NCBI Taxonomy" id="3088"/>
    <lineage>
        <taxon>Eukaryota</taxon>
        <taxon>Viridiplantae</taxon>
        <taxon>Chlorophyta</taxon>
        <taxon>core chlorophytes</taxon>
        <taxon>Chlorophyceae</taxon>
        <taxon>CS clade</taxon>
        <taxon>Sphaeropleales</taxon>
        <taxon>Scenedesmaceae</taxon>
        <taxon>Tetradesmus</taxon>
    </lineage>
</organism>
<evidence type="ECO:0000256" key="1">
    <source>
        <dbReference type="ARBA" id="ARBA00005641"/>
    </source>
</evidence>
<comment type="similarity">
    <text evidence="1 4">Belongs to the glycosyl hydrolase 5 (cellulase A) family.</text>
</comment>
<feature type="region of interest" description="Disordered" evidence="5">
    <location>
        <begin position="559"/>
        <end position="611"/>
    </location>
</feature>
<protein>
    <recommendedName>
        <fullName evidence="7">Glycoside hydrolase family 5 domain-containing protein</fullName>
    </recommendedName>
</protein>
<keyword evidence="6" id="KW-0812">Transmembrane</keyword>
<keyword evidence="2 4" id="KW-0378">Hydrolase</keyword>
<evidence type="ECO:0000256" key="5">
    <source>
        <dbReference type="SAM" id="MobiDB-lite"/>
    </source>
</evidence>
<evidence type="ECO:0000256" key="3">
    <source>
        <dbReference type="ARBA" id="ARBA00023295"/>
    </source>
</evidence>
<sequence length="611" mass="67029">MPESPSLLDVRVHSEKNTEAGKRTGRISFGGAGRPPVLEYKKGWFWAVALPSVLIVAVIVPLIVTVVDLKEQVAAAHRASIRSGTLSAAAAAAGTQYVTAAECREVMPKEASPVGTPPPALRISKAKLVTADNGTEVTLHGVNWFGFNNGKTMVDGLDAGNGTWLAADFATIVYRMKLLGFNAVRLPFRFSDLEAPTTDYARPCVPENPLSAFEIAQGTLPSDVAKDFAARMPTSEFLLPMNSVAGTCNSYLPNGITTLPRFLWVVEYLVANGMYVLVDYHPHETEMAVLADPDSFARKWRGLWSAFTCLPNFASDLKGRVFLDLLNEPDELGMGWSGGKTREFRPLGSYLLAAMEAINGVSPGDAIFFIQGGGQVAAGTAWGDGFATDSELIRRLSLEDANPFFAELLGKPYRKQVVLSPHFYGQSITNSSMAEWQLWEALTRSWGQHMVDNGYCVPMGECQRFPVVVGEIGSNLTHPMDRKQLGDFATYMNRSSPTDNDHLRHEPVSGWFWFCWNANSQDTGGLVEDDWQTLVLPKLAWLVESLGLRPWWMQPTLEAPKQEQQQEEALPLPRYSSKRQPRNNPDTSAKAAALLGSGEPIQPPTHVELVS</sequence>
<keyword evidence="9" id="KW-1185">Reference proteome</keyword>
<reference evidence="8 9" key="1">
    <citation type="submission" date="2023-05" db="EMBL/GenBank/DDBJ databases">
        <title>A 100% complete, gapless, phased diploid assembly of the Scenedesmus obliquus UTEX 3031 genome.</title>
        <authorList>
            <person name="Biondi T.C."/>
            <person name="Hanschen E.R."/>
            <person name="Kwon T."/>
            <person name="Eng W."/>
            <person name="Kruse C.P.S."/>
            <person name="Koehler S.I."/>
            <person name="Kunde Y."/>
            <person name="Gleasner C.D."/>
            <person name="You Mak K.T."/>
            <person name="Polle J."/>
            <person name="Hovde B.T."/>
            <person name="Starkenburg S.R."/>
        </authorList>
    </citation>
    <scope>NUCLEOTIDE SEQUENCE [LARGE SCALE GENOMIC DNA]</scope>
    <source>
        <strain evidence="8 9">DOE0152z</strain>
    </source>
</reference>
<dbReference type="SUPFAM" id="SSF51445">
    <property type="entry name" value="(Trans)glycosidases"/>
    <property type="match status" value="1"/>
</dbReference>
<dbReference type="Gene3D" id="3.20.20.80">
    <property type="entry name" value="Glycosidases"/>
    <property type="match status" value="1"/>
</dbReference>
<proteinExistence type="inferred from homology"/>
<dbReference type="PANTHER" id="PTHR35923">
    <property type="entry name" value="MAJOR EXTRACELLULAR ENDOGLUCANASE"/>
    <property type="match status" value="1"/>
</dbReference>
<evidence type="ECO:0000313" key="9">
    <source>
        <dbReference type="Proteomes" id="UP001244341"/>
    </source>
</evidence>
<dbReference type="InterPro" id="IPR001547">
    <property type="entry name" value="Glyco_hydro_5"/>
</dbReference>
<evidence type="ECO:0000313" key="8">
    <source>
        <dbReference type="EMBL" id="WIA11770.1"/>
    </source>
</evidence>
<feature type="transmembrane region" description="Helical" evidence="6">
    <location>
        <begin position="44"/>
        <end position="69"/>
    </location>
</feature>
<feature type="compositionally biased region" description="Low complexity" evidence="5">
    <location>
        <begin position="559"/>
        <end position="573"/>
    </location>
</feature>
<evidence type="ECO:0000259" key="7">
    <source>
        <dbReference type="Pfam" id="PF00150"/>
    </source>
</evidence>
<keyword evidence="6" id="KW-1133">Transmembrane helix</keyword>
<keyword evidence="3 4" id="KW-0326">Glycosidase</keyword>
<dbReference type="PANTHER" id="PTHR35923:SF4">
    <property type="entry name" value="GLYCOSIDE HYDROLASE FAMILY 5 DOMAIN-CONTAINING PROTEIN"/>
    <property type="match status" value="1"/>
</dbReference>
<accession>A0ABY8TRN7</accession>
<dbReference type="InterPro" id="IPR017853">
    <property type="entry name" value="GH"/>
</dbReference>
<evidence type="ECO:0000256" key="4">
    <source>
        <dbReference type="RuleBase" id="RU361153"/>
    </source>
</evidence>
<dbReference type="Proteomes" id="UP001244341">
    <property type="component" value="Chromosome 3b"/>
</dbReference>